<keyword evidence="1" id="KW-0472">Membrane</keyword>
<feature type="transmembrane region" description="Helical" evidence="1">
    <location>
        <begin position="57"/>
        <end position="77"/>
    </location>
</feature>
<feature type="transmembrane region" description="Helical" evidence="1">
    <location>
        <begin position="30"/>
        <end position="51"/>
    </location>
</feature>
<comment type="caution">
    <text evidence="2">The sequence shown here is derived from an EMBL/GenBank/DDBJ whole genome shotgun (WGS) entry which is preliminary data.</text>
</comment>
<evidence type="ECO:0000313" key="2">
    <source>
        <dbReference type="EMBL" id="MCM2576863.1"/>
    </source>
</evidence>
<sequence length="98" mass="9725">MSDTPARRATATADDARDARAGDGLVRAGGIVFLVGALATLATITPLFIGADPLPTAAYAVSMLMGAGFAIAGAGVLRSIAVQRRQARSAATGSRPAA</sequence>
<evidence type="ECO:0000256" key="1">
    <source>
        <dbReference type="SAM" id="Phobius"/>
    </source>
</evidence>
<reference evidence="2" key="1">
    <citation type="journal article" date="2023" name="Int. J. Syst. Evol. Microbiol.">
        <title>Streptomyces meridianus sp. nov. isolated from brackish water of the Tagus estuary in Alcochete, Portugal.</title>
        <authorList>
            <person name="Santos J.D.N."/>
            <person name="Klimek D."/>
            <person name="Calusinska M."/>
            <person name="Lobo Da Cunha A."/>
            <person name="Catita J."/>
            <person name="Goncalves H."/>
            <person name="Gonzalez I."/>
            <person name="Reyes F."/>
            <person name="Lage O.M."/>
        </authorList>
    </citation>
    <scope>NUCLEOTIDE SEQUENCE</scope>
    <source>
        <strain evidence="2">MTZ3.1</strain>
    </source>
</reference>
<name>A0ABT0X2W5_9ACTN</name>
<dbReference type="Proteomes" id="UP001167160">
    <property type="component" value="Unassembled WGS sequence"/>
</dbReference>
<dbReference type="RefSeq" id="WP_251410611.1">
    <property type="nucleotide sequence ID" value="NZ_JAMQGM010000013.1"/>
</dbReference>
<organism evidence="2 3">
    <name type="scientific">Streptomyces meridianus</name>
    <dbReference type="NCBI Taxonomy" id="2938945"/>
    <lineage>
        <taxon>Bacteria</taxon>
        <taxon>Bacillati</taxon>
        <taxon>Actinomycetota</taxon>
        <taxon>Actinomycetes</taxon>
        <taxon>Kitasatosporales</taxon>
        <taxon>Streptomycetaceae</taxon>
        <taxon>Streptomyces</taxon>
    </lineage>
</organism>
<accession>A0ABT0X2W5</accession>
<keyword evidence="3" id="KW-1185">Reference proteome</keyword>
<keyword evidence="1" id="KW-0812">Transmembrane</keyword>
<proteinExistence type="predicted"/>
<keyword evidence="1" id="KW-1133">Transmembrane helix</keyword>
<evidence type="ECO:0008006" key="4">
    <source>
        <dbReference type="Google" id="ProtNLM"/>
    </source>
</evidence>
<protein>
    <recommendedName>
        <fullName evidence="4">Integral membrane protein</fullName>
    </recommendedName>
</protein>
<gene>
    <name evidence="2" type="ORF">M1E25_05750</name>
</gene>
<dbReference type="EMBL" id="JAMQGM010000013">
    <property type="protein sequence ID" value="MCM2576863.1"/>
    <property type="molecule type" value="Genomic_DNA"/>
</dbReference>
<evidence type="ECO:0000313" key="3">
    <source>
        <dbReference type="Proteomes" id="UP001167160"/>
    </source>
</evidence>